<organism evidence="1 2">
    <name type="scientific">Clonostachys rosea f. rosea IK726</name>
    <dbReference type="NCBI Taxonomy" id="1349383"/>
    <lineage>
        <taxon>Eukaryota</taxon>
        <taxon>Fungi</taxon>
        <taxon>Dikarya</taxon>
        <taxon>Ascomycota</taxon>
        <taxon>Pezizomycotina</taxon>
        <taxon>Sordariomycetes</taxon>
        <taxon>Hypocreomycetidae</taxon>
        <taxon>Hypocreales</taxon>
        <taxon>Bionectriaceae</taxon>
        <taxon>Clonostachys</taxon>
    </lineage>
</organism>
<keyword evidence="2" id="KW-1185">Reference proteome</keyword>
<protein>
    <submittedName>
        <fullName evidence="1">Uncharacterized protein</fullName>
    </submittedName>
</protein>
<reference evidence="1" key="2">
    <citation type="submission" date="2021-10" db="EMBL/GenBank/DDBJ databases">
        <authorList>
            <person name="Piombo E."/>
        </authorList>
    </citation>
    <scope>NUCLEOTIDE SEQUENCE</scope>
</reference>
<sequence>MSAFLFTVAVSFSCLLCILLKNFFSLYEFPGPILSKFSNIWRYLDVRKGSHEATLICLHRRHGIVVRTGPNSLSIGTPEAIPKIYGVGRGFTKSAFYDAFSQHKRGKRIPALFSLRDEELHSSILRPVAQAYWLSALLNYEALVDTVIKTLLDALDERFAIPEDRDLRQGMACDIGQWLQFCMTIRSLVRSFFICLGPWNLKSTRKLTGTVACDAITAITFGQPMGLLQSGEDMSDFIQRLDKAIDADAPVSTFSHRISQGDNDGKFLVALLTLKILHQISQMPWMGYLKKKNPLNRFFAKDSNFTVSFVEDRIRERRGHLALSGERDAHRLEDLLDKYISAEKSYDIVDDGLVRSYAMSTVASGSDSISIPLRSVIYLVLRNPNVYEKVTHEVRNAGLQSPTQFRDVLESLPYLGAVIKEALRLHPPVGLGLERTVPDTGLQLKNQPLIPSGTQVSVCAWVVHLDHEIFGHDSGDFVPERWLRADEETYTEYTERLARMQRFDFSFGHGSRTCIGKNMSLILLYKVLASLFMELDMVSTGEKWMTRNSWFVKQWNVKVHLRRRREGSKIE</sequence>
<gene>
    <name evidence="1" type="ORF">CRV2_00010840</name>
</gene>
<proteinExistence type="predicted"/>
<evidence type="ECO:0000313" key="2">
    <source>
        <dbReference type="Proteomes" id="UP000836387"/>
    </source>
</evidence>
<comment type="caution">
    <text evidence="1">The sequence shown here is derived from an EMBL/GenBank/DDBJ whole genome shotgun (WGS) entry which is preliminary data.</text>
</comment>
<accession>A0ACA9TVM8</accession>
<evidence type="ECO:0000313" key="1">
    <source>
        <dbReference type="EMBL" id="CAG9944749.1"/>
    </source>
</evidence>
<reference evidence="1" key="1">
    <citation type="submission" date="2020-04" db="EMBL/GenBank/DDBJ databases">
        <authorList>
            <person name="Broberg M."/>
        </authorList>
    </citation>
    <scope>NUCLEOTIDE SEQUENCE</scope>
</reference>
<dbReference type="EMBL" id="CADEHS020000008">
    <property type="protein sequence ID" value="CAG9944749.1"/>
    <property type="molecule type" value="Genomic_DNA"/>
</dbReference>
<dbReference type="Proteomes" id="UP000836387">
    <property type="component" value="Unassembled WGS sequence"/>
</dbReference>
<name>A0ACA9TVM8_BIOOC</name>